<dbReference type="AlphaFoldDB" id="A0A7Y9IVD7"/>
<keyword evidence="3" id="KW-0675">Receptor</keyword>
<proteinExistence type="inferred from homology"/>
<dbReference type="Proteomes" id="UP000542125">
    <property type="component" value="Unassembled WGS sequence"/>
</dbReference>
<dbReference type="Pfam" id="PF03401">
    <property type="entry name" value="TctC"/>
    <property type="match status" value="1"/>
</dbReference>
<feature type="chain" id="PRO_5030587412" evidence="2">
    <location>
        <begin position="44"/>
        <end position="353"/>
    </location>
</feature>
<keyword evidence="2" id="KW-0732">Signal</keyword>
<gene>
    <name evidence="3" type="ORF">FHW18_003038</name>
</gene>
<protein>
    <submittedName>
        <fullName evidence="3">Tripartite-type tricarboxylate transporter receptor subunit TctC</fullName>
    </submittedName>
</protein>
<reference evidence="3 4" key="1">
    <citation type="submission" date="2020-07" db="EMBL/GenBank/DDBJ databases">
        <title>Genomic Encyclopedia of Type Strains, Phase IV (KMG-V): Genome sequencing to study the core and pangenomes of soil and plant-associated prokaryotes.</title>
        <authorList>
            <person name="Whitman W."/>
        </authorList>
    </citation>
    <scope>NUCLEOTIDE SEQUENCE [LARGE SCALE GENOMIC DNA]</scope>
    <source>
        <strain evidence="3 4">SAS40</strain>
    </source>
</reference>
<sequence length="353" mass="36059">MPRLAGLSCFTSRLFSLPRVTSLAAALAAVALASLPMGVSAQAAAPGAASAATPGAAWPTKPVRLIVPFPVGAAPDVIARLVGDKLSMAWGQAVVVENRAGAGGIPGMSTLVRSPADGYTLGFVPAAVATLTPLLYRQPQFSMNDVAPIAMVGTSPMMVVVPSTSSVHTLADLVAAGKAQPGKVNFAAAQTHSVPHLTGEVLSRATGMGLFTVPYSGSPAAITALLGGDAAVTIDGLPALMQHVKAGKFRPLAVTSKTRLPGFETIPTVAETVPDFESIGWFGIFAPAGVPAAVVEQVNRDVNKVVQLPEMVARFAELGVYPQAGSPGDLGAYLKDQQAVWRKVVADLGLSPQ</sequence>
<feature type="signal peptide" evidence="2">
    <location>
        <begin position="1"/>
        <end position="43"/>
    </location>
</feature>
<evidence type="ECO:0000313" key="4">
    <source>
        <dbReference type="Proteomes" id="UP000542125"/>
    </source>
</evidence>
<evidence type="ECO:0000313" key="3">
    <source>
        <dbReference type="EMBL" id="NYE83767.1"/>
    </source>
</evidence>
<keyword evidence="4" id="KW-1185">Reference proteome</keyword>
<comment type="similarity">
    <text evidence="1">Belongs to the UPF0065 (bug) family.</text>
</comment>
<dbReference type="InterPro" id="IPR042100">
    <property type="entry name" value="Bug_dom1"/>
</dbReference>
<dbReference type="CDD" id="cd07012">
    <property type="entry name" value="PBP2_Bug_TTT"/>
    <property type="match status" value="1"/>
</dbReference>
<dbReference type="InterPro" id="IPR005064">
    <property type="entry name" value="BUG"/>
</dbReference>
<dbReference type="Gene3D" id="3.40.190.10">
    <property type="entry name" value="Periplasmic binding protein-like II"/>
    <property type="match status" value="1"/>
</dbReference>
<evidence type="ECO:0000256" key="1">
    <source>
        <dbReference type="ARBA" id="ARBA00006987"/>
    </source>
</evidence>
<dbReference type="PIRSF" id="PIRSF017082">
    <property type="entry name" value="YflP"/>
    <property type="match status" value="1"/>
</dbReference>
<accession>A0A7Y9IVD7</accession>
<dbReference type="PANTHER" id="PTHR42928:SF5">
    <property type="entry name" value="BLR1237 PROTEIN"/>
    <property type="match status" value="1"/>
</dbReference>
<comment type="caution">
    <text evidence="3">The sequence shown here is derived from an EMBL/GenBank/DDBJ whole genome shotgun (WGS) entry which is preliminary data.</text>
</comment>
<dbReference type="SUPFAM" id="SSF53850">
    <property type="entry name" value="Periplasmic binding protein-like II"/>
    <property type="match status" value="1"/>
</dbReference>
<dbReference type="PANTHER" id="PTHR42928">
    <property type="entry name" value="TRICARBOXYLATE-BINDING PROTEIN"/>
    <property type="match status" value="1"/>
</dbReference>
<dbReference type="EMBL" id="JACBYR010000001">
    <property type="protein sequence ID" value="NYE83767.1"/>
    <property type="molecule type" value="Genomic_DNA"/>
</dbReference>
<dbReference type="RefSeq" id="WP_179587540.1">
    <property type="nucleotide sequence ID" value="NZ_JACBYR010000001.1"/>
</dbReference>
<organism evidence="3 4">
    <name type="scientific">Pigmentiphaga litoralis</name>
    <dbReference type="NCBI Taxonomy" id="516702"/>
    <lineage>
        <taxon>Bacteria</taxon>
        <taxon>Pseudomonadati</taxon>
        <taxon>Pseudomonadota</taxon>
        <taxon>Betaproteobacteria</taxon>
        <taxon>Burkholderiales</taxon>
        <taxon>Alcaligenaceae</taxon>
        <taxon>Pigmentiphaga</taxon>
    </lineage>
</organism>
<evidence type="ECO:0000256" key="2">
    <source>
        <dbReference type="SAM" id="SignalP"/>
    </source>
</evidence>
<dbReference type="Gene3D" id="3.40.190.150">
    <property type="entry name" value="Bordetella uptake gene, domain 1"/>
    <property type="match status" value="1"/>
</dbReference>
<name>A0A7Y9IVD7_9BURK</name>